<reference evidence="2 3" key="1">
    <citation type="journal article" date="2020" name="bioRxiv">
        <title>Sequence and annotation of 42 cannabis genomes reveals extensive copy number variation in cannabinoid synthesis and pathogen resistance genes.</title>
        <authorList>
            <person name="Mckernan K.J."/>
            <person name="Helbert Y."/>
            <person name="Kane L.T."/>
            <person name="Ebling H."/>
            <person name="Zhang L."/>
            <person name="Liu B."/>
            <person name="Eaton Z."/>
            <person name="Mclaughlin S."/>
            <person name="Kingan S."/>
            <person name="Baybayan P."/>
            <person name="Concepcion G."/>
            <person name="Jordan M."/>
            <person name="Riva A."/>
            <person name="Barbazuk W."/>
            <person name="Harkins T."/>
        </authorList>
    </citation>
    <scope>NUCLEOTIDE SEQUENCE [LARGE SCALE GENOMIC DNA]</scope>
    <source>
        <strain evidence="3">cv. Jamaican Lion 4</strain>
        <tissue evidence="2">Leaf</tissue>
    </source>
</reference>
<gene>
    <name evidence="2" type="ORF">G4B88_020540</name>
</gene>
<dbReference type="AlphaFoldDB" id="A0A7J6FU24"/>
<evidence type="ECO:0000313" key="3">
    <source>
        <dbReference type="Proteomes" id="UP000583929"/>
    </source>
</evidence>
<organism evidence="2 3">
    <name type="scientific">Cannabis sativa</name>
    <name type="common">Hemp</name>
    <name type="synonym">Marijuana</name>
    <dbReference type="NCBI Taxonomy" id="3483"/>
    <lineage>
        <taxon>Eukaryota</taxon>
        <taxon>Viridiplantae</taxon>
        <taxon>Streptophyta</taxon>
        <taxon>Embryophyta</taxon>
        <taxon>Tracheophyta</taxon>
        <taxon>Spermatophyta</taxon>
        <taxon>Magnoliopsida</taxon>
        <taxon>eudicotyledons</taxon>
        <taxon>Gunneridae</taxon>
        <taxon>Pentapetalae</taxon>
        <taxon>rosids</taxon>
        <taxon>fabids</taxon>
        <taxon>Rosales</taxon>
        <taxon>Cannabaceae</taxon>
        <taxon>Cannabis</taxon>
    </lineage>
</organism>
<name>A0A7J6FU24_CANSA</name>
<keyword evidence="3" id="KW-1185">Reference proteome</keyword>
<dbReference type="EMBL" id="JAATIQ010000172">
    <property type="protein sequence ID" value="KAF4374148.1"/>
    <property type="molecule type" value="Genomic_DNA"/>
</dbReference>
<dbReference type="Proteomes" id="UP000583929">
    <property type="component" value="Unassembled WGS sequence"/>
</dbReference>
<sequence length="109" mass="12385">MTRVNRLFLFYLHKSQTSSLSFSQSQGARELGRDEIFPPSPPLRKKALETAAIPNQIETQNKVRQKVTVSPNLTDLVTVFKQNRNSPDVLIMGSGLWHMLKVTNESDCR</sequence>
<feature type="non-terminal residue" evidence="2">
    <location>
        <position position="109"/>
    </location>
</feature>
<protein>
    <submittedName>
        <fullName evidence="2">Uncharacterized protein</fullName>
    </submittedName>
</protein>
<comment type="caution">
    <text evidence="2">The sequence shown here is derived from an EMBL/GenBank/DDBJ whole genome shotgun (WGS) entry which is preliminary data.</text>
</comment>
<evidence type="ECO:0000256" key="1">
    <source>
        <dbReference type="SAM" id="MobiDB-lite"/>
    </source>
</evidence>
<evidence type="ECO:0000313" key="2">
    <source>
        <dbReference type="EMBL" id="KAF4374148.1"/>
    </source>
</evidence>
<feature type="region of interest" description="Disordered" evidence="1">
    <location>
        <begin position="18"/>
        <end position="40"/>
    </location>
</feature>
<proteinExistence type="predicted"/>
<accession>A0A7J6FU24</accession>